<dbReference type="GO" id="GO:0017001">
    <property type="term" value="P:antibiotic catabolic process"/>
    <property type="evidence" value="ECO:0007669"/>
    <property type="project" value="UniProtKB-ARBA"/>
</dbReference>
<evidence type="ECO:0000256" key="2">
    <source>
        <dbReference type="SAM" id="SignalP"/>
    </source>
</evidence>
<dbReference type="PANTHER" id="PTHR42951">
    <property type="entry name" value="METALLO-BETA-LACTAMASE DOMAIN-CONTAINING"/>
    <property type="match status" value="1"/>
</dbReference>
<dbReference type="Proteomes" id="UP000185678">
    <property type="component" value="Unassembled WGS sequence"/>
</dbReference>
<accession>A0A1N7MLN3</accession>
<dbReference type="InterPro" id="IPR050855">
    <property type="entry name" value="NDM-1-like"/>
</dbReference>
<dbReference type="AlphaFoldDB" id="A0A1N7MLN3"/>
<dbReference type="RefSeq" id="WP_076400655.1">
    <property type="nucleotide sequence ID" value="NZ_FTOA01000004.1"/>
</dbReference>
<reference evidence="4 5" key="1">
    <citation type="submission" date="2017-01" db="EMBL/GenBank/DDBJ databases">
        <authorList>
            <person name="Mah S.A."/>
            <person name="Swanson W.J."/>
            <person name="Moy G.W."/>
            <person name="Vacquier V.D."/>
        </authorList>
    </citation>
    <scope>NUCLEOTIDE SEQUENCE [LARGE SCALE GENOMIC DNA]</scope>
    <source>
        <strain evidence="4 5">DSM 11589</strain>
    </source>
</reference>
<dbReference type="OrthoDB" id="420651at2"/>
<gene>
    <name evidence="4" type="ORF">SAMN05421779_104213</name>
</gene>
<keyword evidence="5" id="KW-1185">Reference proteome</keyword>
<dbReference type="InterPro" id="IPR036866">
    <property type="entry name" value="RibonucZ/Hydroxyglut_hydro"/>
</dbReference>
<feature type="signal peptide" evidence="2">
    <location>
        <begin position="1"/>
        <end position="22"/>
    </location>
</feature>
<feature type="domain" description="Metallo-beta-lactamase" evidence="3">
    <location>
        <begin position="61"/>
        <end position="242"/>
    </location>
</feature>
<dbReference type="CDD" id="cd16282">
    <property type="entry name" value="metallo-hydrolase-like_MBL-fold"/>
    <property type="match status" value="1"/>
</dbReference>
<dbReference type="NCBIfam" id="TIGR04558">
    <property type="entry name" value="SoxH_rel_PQQ_1"/>
    <property type="match status" value="1"/>
</dbReference>
<dbReference type="Gene3D" id="3.60.15.10">
    <property type="entry name" value="Ribonuclease Z/Hydroxyacylglutathione hydrolase-like"/>
    <property type="match status" value="1"/>
</dbReference>
<dbReference type="SMART" id="SM00849">
    <property type="entry name" value="Lactamase_B"/>
    <property type="match status" value="1"/>
</dbReference>
<dbReference type="STRING" id="80876.SAMN05421779_104213"/>
<protein>
    <submittedName>
        <fullName evidence="4">Uncharacterized sulfatase</fullName>
    </submittedName>
</protein>
<evidence type="ECO:0000313" key="4">
    <source>
        <dbReference type="EMBL" id="SIS87066.1"/>
    </source>
</evidence>
<name>A0A1N7MLN3_9PROT</name>
<feature type="chain" id="PRO_5012094321" evidence="2">
    <location>
        <begin position="23"/>
        <end position="322"/>
    </location>
</feature>
<dbReference type="SUPFAM" id="SSF56281">
    <property type="entry name" value="Metallo-hydrolase/oxidoreductase"/>
    <property type="match status" value="1"/>
</dbReference>
<proteinExistence type="inferred from homology"/>
<evidence type="ECO:0000259" key="3">
    <source>
        <dbReference type="SMART" id="SM00849"/>
    </source>
</evidence>
<organism evidence="4 5">
    <name type="scientific">Insolitispirillum peregrinum</name>
    <dbReference type="NCBI Taxonomy" id="80876"/>
    <lineage>
        <taxon>Bacteria</taxon>
        <taxon>Pseudomonadati</taxon>
        <taxon>Pseudomonadota</taxon>
        <taxon>Alphaproteobacteria</taxon>
        <taxon>Rhodospirillales</taxon>
        <taxon>Novispirillaceae</taxon>
        <taxon>Insolitispirillum</taxon>
    </lineage>
</organism>
<keyword evidence="2" id="KW-0732">Signal</keyword>
<dbReference type="InterPro" id="IPR030811">
    <property type="entry name" value="SoxH-rel_PQQ_1"/>
</dbReference>
<dbReference type="Pfam" id="PF00753">
    <property type="entry name" value="Lactamase_B"/>
    <property type="match status" value="1"/>
</dbReference>
<dbReference type="InterPro" id="IPR001279">
    <property type="entry name" value="Metallo-B-lactamas"/>
</dbReference>
<dbReference type="EMBL" id="FTOA01000004">
    <property type="protein sequence ID" value="SIS87066.1"/>
    <property type="molecule type" value="Genomic_DNA"/>
</dbReference>
<dbReference type="PANTHER" id="PTHR42951:SF4">
    <property type="entry name" value="ACYL-COENZYME A THIOESTERASE MBLAC2"/>
    <property type="match status" value="1"/>
</dbReference>
<sequence length="322" mass="35011">MNWRAAWAGLALLAMTVGRAHAEPPDPVRRDYHLTARQIADGSYVVEGSTEDFSRNNGGLMVNSAFIVTDEGVIVLDTGPSRLFGEQFHALIDRTSGGKPIVQVINSHLHPDHFLGNQAFAPETLTATAETIAGISAAGEDFTTNMYRLLGNWMLDTEPVVPKTVLQAHTAVVGGHRLHYLTLAGHSDSDVALFDETTGVLYAADLVFHDRTPTTPHADIAPWLAALEALEALKFKVVVPGHGPVAQDAGPLHQTADWLRWLDGTLRQAARQGLSEAEVFRLPIPERFAALSLTRAEFERSVVHLYPALLRGQLQPSATKVE</sequence>
<evidence type="ECO:0000313" key="5">
    <source>
        <dbReference type="Proteomes" id="UP000185678"/>
    </source>
</evidence>
<comment type="similarity">
    <text evidence="1">Belongs to the metallo-beta-lactamase superfamily. Class-B beta-lactamase family.</text>
</comment>
<evidence type="ECO:0000256" key="1">
    <source>
        <dbReference type="ARBA" id="ARBA00005250"/>
    </source>
</evidence>